<dbReference type="PANTHER" id="PTHR34512">
    <property type="entry name" value="CELL SURFACE PROTEIN"/>
    <property type="match status" value="1"/>
</dbReference>
<feature type="domain" description="Pyrrolo-quinoline quinone repeat" evidence="1">
    <location>
        <begin position="250"/>
        <end position="329"/>
    </location>
</feature>
<dbReference type="Pfam" id="PF13360">
    <property type="entry name" value="PQQ_2"/>
    <property type="match status" value="2"/>
</dbReference>
<name>A0A937XHH2_UNCW3</name>
<dbReference type="EMBL" id="VGIR01000104">
    <property type="protein sequence ID" value="MBM3332584.1"/>
    <property type="molecule type" value="Genomic_DNA"/>
</dbReference>
<dbReference type="SMART" id="SM00564">
    <property type="entry name" value="PQQ"/>
    <property type="match status" value="3"/>
</dbReference>
<dbReference type="InterPro" id="IPR015943">
    <property type="entry name" value="WD40/YVTN_repeat-like_dom_sf"/>
</dbReference>
<proteinExistence type="predicted"/>
<dbReference type="Gene3D" id="2.60.40.10">
    <property type="entry name" value="Immunoglobulins"/>
    <property type="match status" value="1"/>
</dbReference>
<dbReference type="InterPro" id="IPR013783">
    <property type="entry name" value="Ig-like_fold"/>
</dbReference>
<comment type="caution">
    <text evidence="2">The sequence shown here is derived from an EMBL/GenBank/DDBJ whole genome shotgun (WGS) entry which is preliminary data.</text>
</comment>
<dbReference type="SUPFAM" id="SSF49299">
    <property type="entry name" value="PKD domain"/>
    <property type="match status" value="1"/>
</dbReference>
<organism evidence="2 3">
    <name type="scientific">candidate division WOR-3 bacterium</name>
    <dbReference type="NCBI Taxonomy" id="2052148"/>
    <lineage>
        <taxon>Bacteria</taxon>
        <taxon>Bacteria division WOR-3</taxon>
    </lineage>
</organism>
<dbReference type="Proteomes" id="UP000779900">
    <property type="component" value="Unassembled WGS sequence"/>
</dbReference>
<protein>
    <submittedName>
        <fullName evidence="2">PQQ-like beta-propeller repeat protein</fullName>
    </submittedName>
</protein>
<dbReference type="InterPro" id="IPR002372">
    <property type="entry name" value="PQQ_rpt_dom"/>
</dbReference>
<dbReference type="PROSITE" id="PS51257">
    <property type="entry name" value="PROKAR_LIPOPROTEIN"/>
    <property type="match status" value="1"/>
</dbReference>
<dbReference type="AlphaFoldDB" id="A0A937XHH2"/>
<accession>A0A937XHH2</accession>
<sequence length="584" mass="62885">MYKKTLVTVGFVLAALVGCARKPLTPGAPWTDVVGDSLYFLATTTDPGDLEVEYLFDWGDGQLARSTRRESGDTAYLKHSFVDPAWYEVRVQASNEKGKSSDWSPPLRFRKSQAPVISDDTICGMVRWAVNRWYHASVKVSDPDGDSVSVRFEWDGDKGGAWTAFFPSGAVITDSFLWTTSGPHIVGAVARDKGNMVARPGSAKTVNVSGMAVVWDTYDEELYCVGSPTLGSIDGEPVLYSAHGFCYTLDGRLLWSTPMDGSSYGASLSADGTRLYLSDDRSGLVCLDSRTGQLKWSINSCGGNCTPVVGPDGAIYTVTTPGYDDILSRVRDYGDSAVVEWTLWLGSLGPVDNGVVVGRNGTVYGVGYDALAKCSFLIAADSSGAVLWKDSARIKTGGTPVIDSRDRIVVADRSGGLYCFNPDGTLAWSTPTTELCANCTAVGWGDEVIVIDWDGLVRCFDAQGLERWTSDAAVDGYSNTPCVVQDSSIIIVDPGGYTHCIGSDGRTLWEFSVQDSLWGEERQPKRLDGDCYSSPVIGPNGDLYLSTGDALACIAHGGLKMANTAWPTYNHDNAHSGWAGRQQR</sequence>
<dbReference type="InterPro" id="IPR035986">
    <property type="entry name" value="PKD_dom_sf"/>
</dbReference>
<evidence type="ECO:0000313" key="2">
    <source>
        <dbReference type="EMBL" id="MBM3332584.1"/>
    </source>
</evidence>
<dbReference type="Gene3D" id="2.40.10.480">
    <property type="match status" value="1"/>
</dbReference>
<evidence type="ECO:0000313" key="3">
    <source>
        <dbReference type="Proteomes" id="UP000779900"/>
    </source>
</evidence>
<gene>
    <name evidence="2" type="ORF">FJY68_12190</name>
</gene>
<dbReference type="Gene3D" id="2.130.10.10">
    <property type="entry name" value="YVTN repeat-like/Quinoprotein amine dehydrogenase"/>
    <property type="match status" value="1"/>
</dbReference>
<dbReference type="PANTHER" id="PTHR34512:SF30">
    <property type="entry name" value="OUTER MEMBRANE PROTEIN ASSEMBLY FACTOR BAMB"/>
    <property type="match status" value="1"/>
</dbReference>
<feature type="domain" description="Pyrrolo-quinoline quinone repeat" evidence="1">
    <location>
        <begin position="380"/>
        <end position="549"/>
    </location>
</feature>
<evidence type="ECO:0000259" key="1">
    <source>
        <dbReference type="Pfam" id="PF13360"/>
    </source>
</evidence>
<dbReference type="InterPro" id="IPR018391">
    <property type="entry name" value="PQQ_b-propeller_rpt"/>
</dbReference>
<dbReference type="SUPFAM" id="SSF69304">
    <property type="entry name" value="Tricorn protease N-terminal domain"/>
    <property type="match status" value="1"/>
</dbReference>
<reference evidence="2" key="1">
    <citation type="submission" date="2019-03" db="EMBL/GenBank/DDBJ databases">
        <title>Lake Tanganyika Metagenome-Assembled Genomes (MAGs).</title>
        <authorList>
            <person name="Tran P."/>
        </authorList>
    </citation>
    <scope>NUCLEOTIDE SEQUENCE</scope>
    <source>
        <strain evidence="2">K_DeepCast_150m_m2_040</strain>
    </source>
</reference>